<comment type="caution">
    <text evidence="2">The sequence shown here is derived from an EMBL/GenBank/DDBJ whole genome shotgun (WGS) entry which is preliminary data.</text>
</comment>
<evidence type="ECO:0008006" key="4">
    <source>
        <dbReference type="Google" id="ProtNLM"/>
    </source>
</evidence>
<feature type="chain" id="PRO_5017275560" description="PepSY domain-containing protein" evidence="1">
    <location>
        <begin position="27"/>
        <end position="146"/>
    </location>
</feature>
<feature type="signal peptide" evidence="1">
    <location>
        <begin position="1"/>
        <end position="26"/>
    </location>
</feature>
<dbReference type="EMBL" id="QXXQ01000005">
    <property type="protein sequence ID" value="RID91766.1"/>
    <property type="molecule type" value="Genomic_DNA"/>
</dbReference>
<dbReference type="Proteomes" id="UP000266649">
    <property type="component" value="Unassembled WGS sequence"/>
</dbReference>
<gene>
    <name evidence="2" type="ORF">D2N39_11010</name>
</gene>
<proteinExistence type="predicted"/>
<protein>
    <recommendedName>
        <fullName evidence="4">PepSY domain-containing protein</fullName>
    </recommendedName>
</protein>
<keyword evidence="1" id="KW-0732">Signal</keyword>
<accession>A0A398BX58</accession>
<keyword evidence="3" id="KW-1185">Reference proteome</keyword>
<dbReference type="AlphaFoldDB" id="A0A398BX58"/>
<name>A0A398BX58_9RHOB</name>
<sequence length="146" mass="15610">MLEHEMRPKVLPIVVAALLAATPLAAQTDSGESVQGQIVAQLQEQGYGRIVVSRTFLGRVRVTAERGDRKREIVVNPITGEILRDLLRTDHRYAGDERSSSGTATTAVRDVTDKKEADITDGVDVGIANDSNLGDGALGDVQSATE</sequence>
<organism evidence="2 3">
    <name type="scientific">Gemmobacter lutimaris</name>
    <dbReference type="NCBI Taxonomy" id="2306023"/>
    <lineage>
        <taxon>Bacteria</taxon>
        <taxon>Pseudomonadati</taxon>
        <taxon>Pseudomonadota</taxon>
        <taxon>Alphaproteobacteria</taxon>
        <taxon>Rhodobacterales</taxon>
        <taxon>Paracoccaceae</taxon>
        <taxon>Gemmobacter</taxon>
    </lineage>
</organism>
<evidence type="ECO:0000313" key="3">
    <source>
        <dbReference type="Proteomes" id="UP000266649"/>
    </source>
</evidence>
<evidence type="ECO:0000313" key="2">
    <source>
        <dbReference type="EMBL" id="RID91766.1"/>
    </source>
</evidence>
<reference evidence="2 3" key="1">
    <citation type="submission" date="2018-09" db="EMBL/GenBank/DDBJ databases">
        <title>Gemmobacter lutimaris sp. nov., a marine bacterium isolated from tidal flat.</title>
        <authorList>
            <person name="Lee D.W."/>
            <person name="Yoo Y."/>
            <person name="Kim J.-J."/>
            <person name="Kim B.S."/>
        </authorList>
    </citation>
    <scope>NUCLEOTIDE SEQUENCE [LARGE SCALE GENOMIC DNA]</scope>
    <source>
        <strain evidence="2 3">YJ-T1-11</strain>
    </source>
</reference>
<evidence type="ECO:0000256" key="1">
    <source>
        <dbReference type="SAM" id="SignalP"/>
    </source>
</evidence>